<proteinExistence type="predicted"/>
<reference evidence="1 2" key="1">
    <citation type="submission" date="2022-07" db="EMBL/GenBank/DDBJ databases">
        <title>Methylomonas rivi sp. nov., Methylomonas rosea sp. nov., Methylomonas aureus sp. nov. and Methylomonas subterranea sp. nov., four novel methanotrophs isolated from a freshwater creek and the deep terrestrial subsurface.</title>
        <authorList>
            <person name="Abin C."/>
            <person name="Sankaranarayanan K."/>
            <person name="Garner C."/>
            <person name="Sindelar R."/>
            <person name="Kotary K."/>
            <person name="Garner R."/>
            <person name="Barclay S."/>
            <person name="Lawson P."/>
            <person name="Krumholz L."/>
        </authorList>
    </citation>
    <scope>NUCLEOTIDE SEQUENCE [LARGE SCALE GENOMIC DNA]</scope>
    <source>
        <strain evidence="1 2">SURF-1</strain>
    </source>
</reference>
<evidence type="ECO:0000313" key="2">
    <source>
        <dbReference type="Proteomes" id="UP001524569"/>
    </source>
</evidence>
<gene>
    <name evidence="1" type="ORF">NP603_16085</name>
</gene>
<protein>
    <recommendedName>
        <fullName evidence="3">Phosphoribosyltransferase</fullName>
    </recommendedName>
</protein>
<dbReference type="RefSeq" id="WP_256611967.1">
    <property type="nucleotide sequence ID" value="NZ_JANIBM010000026.1"/>
</dbReference>
<dbReference type="EMBL" id="JANIBM010000026">
    <property type="protein sequence ID" value="MCQ8182641.1"/>
    <property type="molecule type" value="Genomic_DNA"/>
</dbReference>
<accession>A0ABT1UK88</accession>
<name>A0ABT1UK88_9GAMM</name>
<dbReference type="Proteomes" id="UP001524569">
    <property type="component" value="Unassembled WGS sequence"/>
</dbReference>
<evidence type="ECO:0008006" key="3">
    <source>
        <dbReference type="Google" id="ProtNLM"/>
    </source>
</evidence>
<sequence>MTSNSTFPQRLTEIDDLTRPDHYYLTADDTCYFLGEYTAREGYAFSATNSLIINFKKSVDKRGTTQWRYKDLAIQQSAIALRNSINPEALNNVTLVPIPPSKAKDDPLYDDRLLRMLKLIRPLPPLDIRELIVQNTSTLAAHDSDSRPRPEDLENLYEIDQSLVTPQPQLIAVFDDVLTTGSHFKAAQSLIQKTFPGVRIIGVFIARRAPGTMDFNDIFGNIE</sequence>
<evidence type="ECO:0000313" key="1">
    <source>
        <dbReference type="EMBL" id="MCQ8182641.1"/>
    </source>
</evidence>
<keyword evidence="2" id="KW-1185">Reference proteome</keyword>
<organism evidence="1 2">
    <name type="scientific">Methylomonas aurea</name>
    <dbReference type="NCBI Taxonomy" id="2952224"/>
    <lineage>
        <taxon>Bacteria</taxon>
        <taxon>Pseudomonadati</taxon>
        <taxon>Pseudomonadota</taxon>
        <taxon>Gammaproteobacteria</taxon>
        <taxon>Methylococcales</taxon>
        <taxon>Methylococcaceae</taxon>
        <taxon>Methylomonas</taxon>
    </lineage>
</organism>
<comment type="caution">
    <text evidence="1">The sequence shown here is derived from an EMBL/GenBank/DDBJ whole genome shotgun (WGS) entry which is preliminary data.</text>
</comment>